<gene>
    <name evidence="6" type="ORF">A2024_04040</name>
</gene>
<accession>A0A1F5RCJ4</accession>
<protein>
    <recommendedName>
        <fullName evidence="8">Formate hydrogenlyase subunit 4</fullName>
    </recommendedName>
</protein>
<dbReference type="PROSITE" id="PS00668">
    <property type="entry name" value="COMPLEX1_ND1_2"/>
    <property type="match status" value="1"/>
</dbReference>
<organism evidence="6 7">
    <name type="scientific">Candidatus Edwardsbacteria bacterium GWF2_54_11</name>
    <dbReference type="NCBI Taxonomy" id="1817851"/>
    <lineage>
        <taxon>Bacteria</taxon>
        <taxon>Candidatus Edwardsiibacteriota</taxon>
    </lineage>
</organism>
<comment type="subcellular location">
    <subcellularLocation>
        <location evidence="1">Membrane</location>
        <topology evidence="1">Multi-pass membrane protein</topology>
    </subcellularLocation>
</comment>
<feature type="transmembrane region" description="Helical" evidence="5">
    <location>
        <begin position="246"/>
        <end position="265"/>
    </location>
</feature>
<evidence type="ECO:0000256" key="1">
    <source>
        <dbReference type="ARBA" id="ARBA00004141"/>
    </source>
</evidence>
<evidence type="ECO:0000313" key="6">
    <source>
        <dbReference type="EMBL" id="OGF12165.1"/>
    </source>
</evidence>
<keyword evidence="4 5" id="KW-0472">Membrane</keyword>
<comment type="caution">
    <text evidence="6">The sequence shown here is derived from an EMBL/GenBank/DDBJ whole genome shotgun (WGS) entry which is preliminary data.</text>
</comment>
<evidence type="ECO:0000256" key="5">
    <source>
        <dbReference type="SAM" id="Phobius"/>
    </source>
</evidence>
<dbReference type="InterPro" id="IPR001694">
    <property type="entry name" value="NADH_UbQ_OxRdtase_su1/FPO"/>
</dbReference>
<evidence type="ECO:0000256" key="3">
    <source>
        <dbReference type="ARBA" id="ARBA00022989"/>
    </source>
</evidence>
<feature type="transmembrane region" description="Helical" evidence="5">
    <location>
        <begin position="129"/>
        <end position="148"/>
    </location>
</feature>
<dbReference type="PANTHER" id="PTHR43359">
    <property type="entry name" value="FORMATE HYDROGENLYASE SUBUNIT 4"/>
    <property type="match status" value="1"/>
</dbReference>
<feature type="transmembrane region" description="Helical" evidence="5">
    <location>
        <begin position="97"/>
        <end position="117"/>
    </location>
</feature>
<feature type="transmembrane region" description="Helical" evidence="5">
    <location>
        <begin position="220"/>
        <end position="240"/>
    </location>
</feature>
<dbReference type="GO" id="GO:0005886">
    <property type="term" value="C:plasma membrane"/>
    <property type="evidence" value="ECO:0007669"/>
    <property type="project" value="TreeGrafter"/>
</dbReference>
<feature type="transmembrane region" description="Helical" evidence="5">
    <location>
        <begin position="277"/>
        <end position="297"/>
    </location>
</feature>
<proteinExistence type="predicted"/>
<dbReference type="PANTHER" id="PTHR43359:SF1">
    <property type="entry name" value="FORMATE HYDROGENLYASE SUBUNIT 4-RELATED"/>
    <property type="match status" value="1"/>
</dbReference>
<evidence type="ECO:0000313" key="7">
    <source>
        <dbReference type="Proteomes" id="UP000177230"/>
    </source>
</evidence>
<evidence type="ECO:0008006" key="8">
    <source>
        <dbReference type="Google" id="ProtNLM"/>
    </source>
</evidence>
<keyword evidence="3 5" id="KW-1133">Transmembrane helix</keyword>
<dbReference type="InterPro" id="IPR018086">
    <property type="entry name" value="NADH_UbQ_OxRdtase_su1_CS"/>
</dbReference>
<dbReference type="InterPro" id="IPR052561">
    <property type="entry name" value="ComplexI_Subunit1"/>
</dbReference>
<reference evidence="6 7" key="1">
    <citation type="journal article" date="2016" name="Nat. Commun.">
        <title>Thousands of microbial genomes shed light on interconnected biogeochemical processes in an aquifer system.</title>
        <authorList>
            <person name="Anantharaman K."/>
            <person name="Brown C.T."/>
            <person name="Hug L.A."/>
            <person name="Sharon I."/>
            <person name="Castelle C.J."/>
            <person name="Probst A.J."/>
            <person name="Thomas B.C."/>
            <person name="Singh A."/>
            <person name="Wilkins M.J."/>
            <person name="Karaoz U."/>
            <person name="Brodie E.L."/>
            <person name="Williams K.H."/>
            <person name="Hubbard S.S."/>
            <person name="Banfield J.F."/>
        </authorList>
    </citation>
    <scope>NUCLEOTIDE SEQUENCE [LARGE SCALE GENOMIC DNA]</scope>
</reference>
<evidence type="ECO:0000256" key="2">
    <source>
        <dbReference type="ARBA" id="ARBA00022692"/>
    </source>
</evidence>
<dbReference type="Proteomes" id="UP000177230">
    <property type="component" value="Unassembled WGS sequence"/>
</dbReference>
<name>A0A1F5RCJ4_9BACT</name>
<dbReference type="Pfam" id="PF00146">
    <property type="entry name" value="NADHdh"/>
    <property type="match status" value="1"/>
</dbReference>
<feature type="transmembrane region" description="Helical" evidence="5">
    <location>
        <begin position="66"/>
        <end position="91"/>
    </location>
</feature>
<dbReference type="AlphaFoldDB" id="A0A1F5RCJ4"/>
<feature type="transmembrane region" description="Helical" evidence="5">
    <location>
        <begin position="6"/>
        <end position="25"/>
    </location>
</feature>
<keyword evidence="2 5" id="KW-0812">Transmembrane</keyword>
<dbReference type="EMBL" id="MFFM01000034">
    <property type="protein sequence ID" value="OGF12165.1"/>
    <property type="molecule type" value="Genomic_DNA"/>
</dbReference>
<evidence type="ECO:0000256" key="4">
    <source>
        <dbReference type="ARBA" id="ARBA00023136"/>
    </source>
</evidence>
<sequence>MQSLVKMITMVALLLFISPLLEGILRKFKALVHSRIGPPLLQPYWDTLKLLGKDNVRSVHSMLGPLPAYLSLAAVLLAGLLVPVGGTSAFAGGDMILFLYMIGFASVCVMLAGMDSGSPYAFLGIAREMMTSLTVEPVLFIALITAALKTHSFRFSDMAFYQQSSGTSLSMIISGIALLLGIQAQLSKLPFDIPEAEGELMGGPFIEISGPTFALYRWGFIIKQLIFSLILVQIFFPWTFGLSGPWAVLAQAAKILVVVLLVGLVDVVNPRLRIDQAIVYYFGVVLTALVGLVFALVGA</sequence>